<keyword evidence="2" id="KW-1185">Reference proteome</keyword>
<accession>A0ACA9PMA1</accession>
<organism evidence="1 2">
    <name type="scientific">Racocetra persica</name>
    <dbReference type="NCBI Taxonomy" id="160502"/>
    <lineage>
        <taxon>Eukaryota</taxon>
        <taxon>Fungi</taxon>
        <taxon>Fungi incertae sedis</taxon>
        <taxon>Mucoromycota</taxon>
        <taxon>Glomeromycotina</taxon>
        <taxon>Glomeromycetes</taxon>
        <taxon>Diversisporales</taxon>
        <taxon>Gigasporaceae</taxon>
        <taxon>Racocetra</taxon>
    </lineage>
</organism>
<reference evidence="1" key="1">
    <citation type="submission" date="2021-06" db="EMBL/GenBank/DDBJ databases">
        <authorList>
            <person name="Kallberg Y."/>
            <person name="Tangrot J."/>
            <person name="Rosling A."/>
        </authorList>
    </citation>
    <scope>NUCLEOTIDE SEQUENCE</scope>
    <source>
        <strain evidence="1">MA461A</strain>
    </source>
</reference>
<evidence type="ECO:0000313" key="1">
    <source>
        <dbReference type="EMBL" id="CAG8716938.1"/>
    </source>
</evidence>
<sequence length="111" mass="12106">MKSSFVTAISAIIIALLSFEALTVSATEKFLGSCKHSKIKANGTQIKTGKNDDGFCSSLIQGQIPSNLNMVSSLIIRPTDGQKIKEKESFEIKVKVKNLNTFDLKIDRAQS</sequence>
<dbReference type="Proteomes" id="UP000789920">
    <property type="component" value="Unassembled WGS sequence"/>
</dbReference>
<protein>
    <submittedName>
        <fullName evidence="1">31498_t:CDS:1</fullName>
    </submittedName>
</protein>
<gene>
    <name evidence="1" type="ORF">RPERSI_LOCUS10970</name>
</gene>
<proteinExistence type="predicted"/>
<name>A0ACA9PMA1_9GLOM</name>
<evidence type="ECO:0000313" key="2">
    <source>
        <dbReference type="Proteomes" id="UP000789920"/>
    </source>
</evidence>
<dbReference type="EMBL" id="CAJVQC010022201">
    <property type="protein sequence ID" value="CAG8716938.1"/>
    <property type="molecule type" value="Genomic_DNA"/>
</dbReference>
<comment type="caution">
    <text evidence="1">The sequence shown here is derived from an EMBL/GenBank/DDBJ whole genome shotgun (WGS) entry which is preliminary data.</text>
</comment>